<feature type="transmembrane region" description="Helical" evidence="9">
    <location>
        <begin position="269"/>
        <end position="290"/>
    </location>
</feature>
<evidence type="ECO:0000256" key="6">
    <source>
        <dbReference type="ARBA" id="ARBA00022989"/>
    </source>
</evidence>
<evidence type="ECO:0000313" key="11">
    <source>
        <dbReference type="EMBL" id="KYH15137.1"/>
    </source>
</evidence>
<feature type="domain" description="Glycosyltransferase 2-like" evidence="10">
    <location>
        <begin position="5"/>
        <end position="170"/>
    </location>
</feature>
<evidence type="ECO:0000256" key="3">
    <source>
        <dbReference type="ARBA" id="ARBA00022676"/>
    </source>
</evidence>
<evidence type="ECO:0000256" key="1">
    <source>
        <dbReference type="ARBA" id="ARBA00004651"/>
    </source>
</evidence>
<evidence type="ECO:0000256" key="9">
    <source>
        <dbReference type="SAM" id="Phobius"/>
    </source>
</evidence>
<dbReference type="CDD" id="cd04187">
    <property type="entry name" value="DPM1_like_bac"/>
    <property type="match status" value="1"/>
</dbReference>
<dbReference type="InterPro" id="IPR029044">
    <property type="entry name" value="Nucleotide-diphossugar_trans"/>
</dbReference>
<name>A0A151A722_9STAP</name>
<protein>
    <submittedName>
        <fullName evidence="11">Glycosyltransferase</fullName>
    </submittedName>
</protein>
<sequence length="344" mass="39535">MNVRVIVPCYNEGEIIVKTYERLTEVLAQDSERRQYNYELLFVDDGSKDSTVNYIQDIANKDQHIKFISFSRNFGKESAMLAGYQYSTDCDAVIMIDADLQHPPEFIPQMIEGYLDGYDQVIAKRNREGEKKPRKLLTRSYYKLINYFVDINLEDGVGDFRLLSNRAVKSIASLEEYNRFSKGLYEWIGYNTKVFTYENVEREEGESKWSFGNLLNYAIDGLISFNNKPLRAVIYLGLFVSLISLLYIIYIFCGILIDGIDTPGYFSTIAAILLLGGIQLISIGIIGEYIGRIYYEVKRRPKYIVLATNITDKSKDDAQMDAGYTQDLEETARRQSNKATIDNK</sequence>
<dbReference type="RefSeq" id="WP_061855281.1">
    <property type="nucleotide sequence ID" value="NZ_LUGM01000002.1"/>
</dbReference>
<evidence type="ECO:0000256" key="8">
    <source>
        <dbReference type="ARBA" id="ARBA00038152"/>
    </source>
</evidence>
<organism evidence="11 12">
    <name type="scientific">Staphylococcus kloosii</name>
    <dbReference type="NCBI Taxonomy" id="29384"/>
    <lineage>
        <taxon>Bacteria</taxon>
        <taxon>Bacillati</taxon>
        <taxon>Bacillota</taxon>
        <taxon>Bacilli</taxon>
        <taxon>Bacillales</taxon>
        <taxon>Staphylococcaceae</taxon>
        <taxon>Staphylococcus</taxon>
    </lineage>
</organism>
<dbReference type="SUPFAM" id="SSF53448">
    <property type="entry name" value="Nucleotide-diphospho-sugar transferases"/>
    <property type="match status" value="1"/>
</dbReference>
<gene>
    <name evidence="11" type="ORF">A0131_10200</name>
</gene>
<keyword evidence="5 9" id="KW-0812">Transmembrane</keyword>
<keyword evidence="7 9" id="KW-0472">Membrane</keyword>
<evidence type="ECO:0000256" key="4">
    <source>
        <dbReference type="ARBA" id="ARBA00022679"/>
    </source>
</evidence>
<keyword evidence="4 11" id="KW-0808">Transferase</keyword>
<comment type="caution">
    <text evidence="11">The sequence shown here is derived from an EMBL/GenBank/DDBJ whole genome shotgun (WGS) entry which is preliminary data.</text>
</comment>
<dbReference type="GO" id="GO:0005886">
    <property type="term" value="C:plasma membrane"/>
    <property type="evidence" value="ECO:0007669"/>
    <property type="project" value="UniProtKB-SubCell"/>
</dbReference>
<dbReference type="Pfam" id="PF00535">
    <property type="entry name" value="Glycos_transf_2"/>
    <property type="match status" value="1"/>
</dbReference>
<comment type="subcellular location">
    <subcellularLocation>
        <location evidence="1">Cell membrane</location>
        <topology evidence="1">Multi-pass membrane protein</topology>
    </subcellularLocation>
</comment>
<evidence type="ECO:0000313" key="12">
    <source>
        <dbReference type="Proteomes" id="UP000075418"/>
    </source>
</evidence>
<dbReference type="Gene3D" id="3.90.550.10">
    <property type="entry name" value="Spore Coat Polysaccharide Biosynthesis Protein SpsA, Chain A"/>
    <property type="match status" value="1"/>
</dbReference>
<evidence type="ECO:0000256" key="2">
    <source>
        <dbReference type="ARBA" id="ARBA00022475"/>
    </source>
</evidence>
<dbReference type="PANTHER" id="PTHR48090:SF8">
    <property type="entry name" value="GLYCOSYLTRANSFERASE CSBB-RELATED"/>
    <property type="match status" value="1"/>
</dbReference>
<dbReference type="GO" id="GO:0016757">
    <property type="term" value="F:glycosyltransferase activity"/>
    <property type="evidence" value="ECO:0007669"/>
    <property type="project" value="UniProtKB-KW"/>
</dbReference>
<proteinExistence type="inferred from homology"/>
<accession>A0A151A722</accession>
<evidence type="ECO:0000256" key="5">
    <source>
        <dbReference type="ARBA" id="ARBA00022692"/>
    </source>
</evidence>
<feature type="transmembrane region" description="Helical" evidence="9">
    <location>
        <begin position="232"/>
        <end position="257"/>
    </location>
</feature>
<keyword evidence="3" id="KW-0328">Glycosyltransferase</keyword>
<evidence type="ECO:0000256" key="7">
    <source>
        <dbReference type="ARBA" id="ARBA00023136"/>
    </source>
</evidence>
<reference evidence="11 12" key="1">
    <citation type="submission" date="2016-02" db="EMBL/GenBank/DDBJ databases">
        <title>Draft genome sequence of hydrocarbon degrading Staphylococcus saprophyticus Strain CNV2, isolated from crude-oil contaminated soil from Noonmati Oil Refinery, Guwahati, Assam, India.</title>
        <authorList>
            <person name="Mukherjee A."/>
            <person name="Chettri B."/>
            <person name="Langpoklakpam J."/>
            <person name="Singh A.K."/>
            <person name="Chattopadhyay D.J."/>
        </authorList>
    </citation>
    <scope>NUCLEOTIDE SEQUENCE [LARGE SCALE GENOMIC DNA]</scope>
    <source>
        <strain evidence="11 12">CNV2</strain>
    </source>
</reference>
<keyword evidence="6 9" id="KW-1133">Transmembrane helix</keyword>
<dbReference type="InterPro" id="IPR050256">
    <property type="entry name" value="Glycosyltransferase_2"/>
</dbReference>
<comment type="similarity">
    <text evidence="8">Belongs to the glycosyltransferase 2 family. GtrB subfamily.</text>
</comment>
<dbReference type="Proteomes" id="UP000075418">
    <property type="component" value="Unassembled WGS sequence"/>
</dbReference>
<dbReference type="PANTHER" id="PTHR48090">
    <property type="entry name" value="UNDECAPRENYL-PHOSPHATE 4-DEOXY-4-FORMAMIDO-L-ARABINOSE TRANSFERASE-RELATED"/>
    <property type="match status" value="1"/>
</dbReference>
<dbReference type="InterPro" id="IPR001173">
    <property type="entry name" value="Glyco_trans_2-like"/>
</dbReference>
<keyword evidence="2" id="KW-1003">Cell membrane</keyword>
<evidence type="ECO:0000259" key="10">
    <source>
        <dbReference type="Pfam" id="PF00535"/>
    </source>
</evidence>
<dbReference type="AlphaFoldDB" id="A0A151A722"/>
<dbReference type="FunFam" id="3.90.550.10:FF:000079">
    <property type="entry name" value="Probable glycosyl transferase"/>
    <property type="match status" value="1"/>
</dbReference>
<dbReference type="EMBL" id="LUGM01000002">
    <property type="protein sequence ID" value="KYH15137.1"/>
    <property type="molecule type" value="Genomic_DNA"/>
</dbReference>